<evidence type="ECO:0000313" key="1">
    <source>
        <dbReference type="EMBL" id="CAB3742462.1"/>
    </source>
</evidence>
<dbReference type="Proteomes" id="UP000494255">
    <property type="component" value="Unassembled WGS sequence"/>
</dbReference>
<keyword evidence="2" id="KW-1185">Reference proteome</keyword>
<organism evidence="1 2">
    <name type="scientific">Paraburkholderia sediminicola</name>
    <dbReference type="NCBI Taxonomy" id="458836"/>
    <lineage>
        <taxon>Bacteria</taxon>
        <taxon>Pseudomonadati</taxon>
        <taxon>Pseudomonadota</taxon>
        <taxon>Betaproteobacteria</taxon>
        <taxon>Burkholderiales</taxon>
        <taxon>Burkholderiaceae</taxon>
        <taxon>Paraburkholderia</taxon>
    </lineage>
</organism>
<dbReference type="RefSeq" id="WP_175054336.1">
    <property type="nucleotide sequence ID" value="NZ_CADIKC010000015.1"/>
</dbReference>
<dbReference type="GeneID" id="97045453"/>
<dbReference type="AlphaFoldDB" id="A0A6J5CNR4"/>
<sequence>MGQKFAAYNSQGAIVAYYDSDDSPPPASATTIEITDSEWLICLATPGYTVVDNAIVAPPAPTAAQIEAQALVQSAQAALVAGLQVSSTGTPALNGTYAIDQFSQMDIIAIETGLNAGKGFPAGTTTLNYPDTTGLLHNFSEANFTDFAAVVRDYVYALKSVMAGQSSSLPSAAVTIA</sequence>
<dbReference type="EMBL" id="CADIKC010000015">
    <property type="protein sequence ID" value="CAB3742462.1"/>
    <property type="molecule type" value="Genomic_DNA"/>
</dbReference>
<gene>
    <name evidence="1" type="ORF">LMG24238_06886</name>
</gene>
<proteinExistence type="predicted"/>
<evidence type="ECO:0000313" key="2">
    <source>
        <dbReference type="Proteomes" id="UP000494255"/>
    </source>
</evidence>
<reference evidence="1 2" key="1">
    <citation type="submission" date="2020-04" db="EMBL/GenBank/DDBJ databases">
        <authorList>
            <person name="De Canck E."/>
        </authorList>
    </citation>
    <scope>NUCLEOTIDE SEQUENCE [LARGE SCALE GENOMIC DNA]</scope>
    <source>
        <strain evidence="1 2">LMG 24238</strain>
    </source>
</reference>
<accession>A0A6J5CNR4</accession>
<name>A0A6J5CNR4_9BURK</name>
<evidence type="ECO:0008006" key="3">
    <source>
        <dbReference type="Google" id="ProtNLM"/>
    </source>
</evidence>
<protein>
    <recommendedName>
        <fullName evidence="3">DUF4376 domain-containing protein</fullName>
    </recommendedName>
</protein>